<dbReference type="EMBL" id="JACOFW010000005">
    <property type="protein sequence ID" value="MBC3807028.1"/>
    <property type="molecule type" value="Genomic_DNA"/>
</dbReference>
<organism evidence="1 2">
    <name type="scientific">Undibacterium seohonense</name>
    <dbReference type="NCBI Taxonomy" id="1344950"/>
    <lineage>
        <taxon>Bacteria</taxon>
        <taxon>Pseudomonadati</taxon>
        <taxon>Pseudomonadota</taxon>
        <taxon>Betaproteobacteria</taxon>
        <taxon>Burkholderiales</taxon>
        <taxon>Oxalobacteraceae</taxon>
        <taxon>Undibacterium</taxon>
    </lineage>
</organism>
<accession>A0ABR6X2Y4</accession>
<sequence>MKKICELLCDEQIEEIRVQMKIAKKPRKSQTTELYQYKTQILSWANRKNVSKKMLVLLIQRHLNVTVTTDRVYHFVKKSNGGVWPNSRKKELSDDKF</sequence>
<reference evidence="1 2" key="1">
    <citation type="submission" date="2020-08" db="EMBL/GenBank/DDBJ databases">
        <title>Novel species isolated from subtropical streams in China.</title>
        <authorList>
            <person name="Lu H."/>
        </authorList>
    </citation>
    <scope>NUCLEOTIDE SEQUENCE [LARGE SCALE GENOMIC DNA]</scope>
    <source>
        <strain evidence="1 2">KACC 16656</strain>
    </source>
</reference>
<keyword evidence="2" id="KW-1185">Reference proteome</keyword>
<protein>
    <recommendedName>
        <fullName evidence="3">Transposase</fullName>
    </recommendedName>
</protein>
<comment type="caution">
    <text evidence="1">The sequence shown here is derived from an EMBL/GenBank/DDBJ whole genome shotgun (WGS) entry which is preliminary data.</text>
</comment>
<evidence type="ECO:0008006" key="3">
    <source>
        <dbReference type="Google" id="ProtNLM"/>
    </source>
</evidence>
<dbReference type="Proteomes" id="UP000648257">
    <property type="component" value="Unassembled WGS sequence"/>
</dbReference>
<dbReference type="RefSeq" id="WP_186922110.1">
    <property type="nucleotide sequence ID" value="NZ_JACOFW010000005.1"/>
</dbReference>
<name>A0ABR6X2Y4_9BURK</name>
<evidence type="ECO:0000313" key="1">
    <source>
        <dbReference type="EMBL" id="MBC3807028.1"/>
    </source>
</evidence>
<evidence type="ECO:0000313" key="2">
    <source>
        <dbReference type="Proteomes" id="UP000648257"/>
    </source>
</evidence>
<proteinExistence type="predicted"/>
<gene>
    <name evidence="1" type="ORF">H8K52_06680</name>
</gene>